<feature type="transmembrane region" description="Helical" evidence="2">
    <location>
        <begin position="7"/>
        <end position="28"/>
    </location>
</feature>
<proteinExistence type="predicted"/>
<keyword evidence="2" id="KW-1133">Transmembrane helix</keyword>
<dbReference type="Proteomes" id="UP000029533">
    <property type="component" value="Unassembled WGS sequence"/>
</dbReference>
<keyword evidence="2" id="KW-0472">Membrane</keyword>
<feature type="region of interest" description="Disordered" evidence="1">
    <location>
        <begin position="1125"/>
        <end position="1147"/>
    </location>
</feature>
<evidence type="ECO:0000313" key="3">
    <source>
        <dbReference type="EMBL" id="KGF24510.1"/>
    </source>
</evidence>
<organism evidence="3 4">
    <name type="scientific">Prevotella histicola JCM 15637 = DNF00424</name>
    <dbReference type="NCBI Taxonomy" id="1236504"/>
    <lineage>
        <taxon>Bacteria</taxon>
        <taxon>Pseudomonadati</taxon>
        <taxon>Bacteroidota</taxon>
        <taxon>Bacteroidia</taxon>
        <taxon>Bacteroidales</taxon>
        <taxon>Prevotellaceae</taxon>
        <taxon>Prevotella</taxon>
    </lineage>
</organism>
<accession>A0AAW3FB65</accession>
<keyword evidence="2" id="KW-0812">Transmembrane</keyword>
<evidence type="ECO:0008006" key="5">
    <source>
        <dbReference type="Google" id="ProtNLM"/>
    </source>
</evidence>
<gene>
    <name evidence="3" type="ORF">HMPREF2132_12470</name>
</gene>
<reference evidence="3 4" key="1">
    <citation type="submission" date="2014-07" db="EMBL/GenBank/DDBJ databases">
        <authorList>
            <person name="McCorrison J."/>
            <person name="Sanka R."/>
            <person name="Torralba M."/>
            <person name="Gillis M."/>
            <person name="Haft D.H."/>
            <person name="Methe B."/>
            <person name="Sutton G."/>
            <person name="Nelson K.E."/>
        </authorList>
    </citation>
    <scope>NUCLEOTIDE SEQUENCE [LARGE SCALE GENOMIC DNA]</scope>
    <source>
        <strain evidence="3 4">DNF00424</strain>
    </source>
</reference>
<name>A0AAW3FB65_9BACT</name>
<evidence type="ECO:0000256" key="2">
    <source>
        <dbReference type="SAM" id="Phobius"/>
    </source>
</evidence>
<dbReference type="EMBL" id="JRNJ01000106">
    <property type="protein sequence ID" value="KGF24510.1"/>
    <property type="molecule type" value="Genomic_DNA"/>
</dbReference>
<sequence length="1494" mass="164310">MKRIRTTIRWIVWTIISLYIVTIVLLHIPAVQGGIGSKIADLASEKLGTEVRIGHIDLGFLNRVIIDDLLIYDQRHKKMLSASRIGAKVDLIPLLQSGAINISSAQLFGLKADLYKTTKGSKPNYQFVLDSLASRDQSNKKPLHLSINSLVIRNGSIRYNQYDAPQTPHRFNLHHLDITNISTHIVLDKLDDNSVIANLRSFSCKESAGLDVQQLTFEVNANQRQASLTAFNLQLPNSKIALEEIKAHYELKNKKLINNSLRFNIKGFYGTLQPSDLSTFLPDLRLLRNPYRIVLSAQGTNRSVAIRQLTVSSSTESTLLKARGWIKDYDTKPSWNITFAPLRIGHNTLINLAKVAKKPLPTPINNLGNIYYKGVISQQNNTYTARGDLNTNAGSARLAASMHGKNLRGTVITPGFNIGELLANPDFGKVVAKIAVDGSTDLTRISAKGDVFSFFYKGYTYKNIHVDGLLQHDAFNGEIAINDPNGKLEVSGKASNISAFINKKGVLSANININADNVNLHKLQLSDALGDRDISFNSQINGHYSSVDNLNGTLQVSSFFMKGEGQDINIDHLNAKASSGALMKSLDVTSELGEIHLNGQYTYSSLPQSITNILSHYLPSVIHQKPSYQLTRSKNNYVFSFRMDDTKLLNTLFKTSLTSHYPISIAGRVNDQAHTITMDASAPSLTYDGHKLRHVSLSVDTQPEGLLVNLFGERAGAQGPHVIVKAKGSIANDKVASDIAFQMPGSTVLHGNINTLAAFSHHHGALQTDLHFNPSKITVDTITLQLQPSDLSYYHNNLSIDHFEISNRNQHIVINGQTSGDPEDSLMVTLKDIDVPYILDIVNFHSVDFSGIASGTASIHSAFSHPQANATLTVRDFTFQKGDMGTLQAKVNYKEQEGKINIDAKADAGADSYTDIKGYIDIKNSYINLPIYAHRTHLYFLKSFCGSFMSDINAQAEGWCKVIGPLDDINLEGDMIANGPIHIKPIGVTYTLKDCHVRLIPNEITFATDTVYDPKGNIGIVTGGLHHNSLTHLTYDINVEAHNLLSYYFPRHTSKETFWGVVYGTGNCDIKGGPGETTMNVELEPEKNTCITYNAATAGDVGTNNFIHWISTPVDSNTVLIPETGNPSSVTAPATTHTPSDANDNNSFADIPSNLHINFLLKTNPNLTLGVLLDEATGDNITLNGSGILRATYYNKGAFQLFGNYNVDHGLYSLTIQNIIKKQFSFQPGSTIAFGGDPFNAALNLKGIYTINSVPLSDLGLGNSFAHNNTKVNCLLNIEGTPAAPTVSFDLDLPTLSSDAQQMVRSILNSEQEMNNQVLYLLAVGRFYPQSNNNNNMAQKDLGPSQTSLAMQSLLSGTISQQINTVLSNLVNNRNWNFGANIATGNEGFSNAEYEGLLSGSMLNNRLLFNGQFGYRDNVAKNSSSFIGDFDIRYLLFPSGNVAFRVYNQTNDRYFSRNSLTTQGVGIILKKDFNHIWDIFGVKRRKVKKDPQKH</sequence>
<evidence type="ECO:0000313" key="4">
    <source>
        <dbReference type="Proteomes" id="UP000029533"/>
    </source>
</evidence>
<dbReference type="RefSeq" id="WP_036871435.1">
    <property type="nucleotide sequence ID" value="NZ_JRNJ01000106.1"/>
</dbReference>
<protein>
    <recommendedName>
        <fullName evidence="5">DUF490 domain-containing protein</fullName>
    </recommendedName>
</protein>
<evidence type="ECO:0000256" key="1">
    <source>
        <dbReference type="SAM" id="MobiDB-lite"/>
    </source>
</evidence>
<comment type="caution">
    <text evidence="3">The sequence shown here is derived from an EMBL/GenBank/DDBJ whole genome shotgun (WGS) entry which is preliminary data.</text>
</comment>